<dbReference type="FunFam" id="3.30.160.60:FF:000003">
    <property type="entry name" value="Zinc finger protein 3 homolog"/>
    <property type="match status" value="1"/>
</dbReference>
<dbReference type="PROSITE" id="PS00028">
    <property type="entry name" value="ZINC_FINGER_C2H2_1"/>
    <property type="match status" value="1"/>
</dbReference>
<dbReference type="Gene3D" id="3.30.160.60">
    <property type="entry name" value="Classic Zinc Finger"/>
    <property type="match status" value="1"/>
</dbReference>
<dbReference type="SMART" id="SM00355">
    <property type="entry name" value="ZnF_C2H2"/>
    <property type="match status" value="2"/>
</dbReference>
<evidence type="ECO:0000313" key="12">
    <source>
        <dbReference type="EMBL" id="KAJ8928660.1"/>
    </source>
</evidence>
<evidence type="ECO:0000256" key="6">
    <source>
        <dbReference type="ARBA" id="ARBA00023015"/>
    </source>
</evidence>
<evidence type="ECO:0000256" key="5">
    <source>
        <dbReference type="ARBA" id="ARBA00022833"/>
    </source>
</evidence>
<dbReference type="PANTHER" id="PTHR24399:SF70">
    <property type="entry name" value="C2H2-TYPE DOMAIN-CONTAINING PROTEIN"/>
    <property type="match status" value="1"/>
</dbReference>
<dbReference type="GO" id="GO:0000978">
    <property type="term" value="F:RNA polymerase II cis-regulatory region sequence-specific DNA binding"/>
    <property type="evidence" value="ECO:0007669"/>
    <property type="project" value="TreeGrafter"/>
</dbReference>
<dbReference type="EMBL" id="JANEYF010005300">
    <property type="protein sequence ID" value="KAJ8928660.1"/>
    <property type="molecule type" value="Genomic_DNA"/>
</dbReference>
<comment type="subcellular location">
    <subcellularLocation>
        <location evidence="1">Nucleus</location>
    </subcellularLocation>
</comment>
<keyword evidence="3" id="KW-0677">Repeat</keyword>
<evidence type="ECO:0000256" key="7">
    <source>
        <dbReference type="ARBA" id="ARBA00023038"/>
    </source>
</evidence>
<dbReference type="InterPro" id="IPR036236">
    <property type="entry name" value="Znf_C2H2_sf"/>
</dbReference>
<keyword evidence="4 10" id="KW-0863">Zinc-finger</keyword>
<keyword evidence="5" id="KW-0862">Zinc</keyword>
<evidence type="ECO:0000256" key="9">
    <source>
        <dbReference type="ARBA" id="ARBA00023242"/>
    </source>
</evidence>
<keyword evidence="9" id="KW-0539">Nucleus</keyword>
<keyword evidence="7" id="KW-0440">LIM domain</keyword>
<evidence type="ECO:0000259" key="11">
    <source>
        <dbReference type="PROSITE" id="PS50157"/>
    </source>
</evidence>
<organism evidence="12 13">
    <name type="scientific">Rhamnusium bicolor</name>
    <dbReference type="NCBI Taxonomy" id="1586634"/>
    <lineage>
        <taxon>Eukaryota</taxon>
        <taxon>Metazoa</taxon>
        <taxon>Ecdysozoa</taxon>
        <taxon>Arthropoda</taxon>
        <taxon>Hexapoda</taxon>
        <taxon>Insecta</taxon>
        <taxon>Pterygota</taxon>
        <taxon>Neoptera</taxon>
        <taxon>Endopterygota</taxon>
        <taxon>Coleoptera</taxon>
        <taxon>Polyphaga</taxon>
        <taxon>Cucujiformia</taxon>
        <taxon>Chrysomeloidea</taxon>
        <taxon>Cerambycidae</taxon>
        <taxon>Lepturinae</taxon>
        <taxon>Rhagiini</taxon>
        <taxon>Rhamnusium</taxon>
    </lineage>
</organism>
<comment type="caution">
    <text evidence="12">The sequence shown here is derived from an EMBL/GenBank/DDBJ whole genome shotgun (WGS) entry which is preliminary data.</text>
</comment>
<dbReference type="Proteomes" id="UP001162156">
    <property type="component" value="Unassembled WGS sequence"/>
</dbReference>
<dbReference type="PROSITE" id="PS50157">
    <property type="entry name" value="ZINC_FINGER_C2H2_2"/>
    <property type="match status" value="1"/>
</dbReference>
<keyword evidence="6" id="KW-0805">Transcription regulation</keyword>
<evidence type="ECO:0000256" key="1">
    <source>
        <dbReference type="ARBA" id="ARBA00004123"/>
    </source>
</evidence>
<dbReference type="PANTHER" id="PTHR24399">
    <property type="entry name" value="ZINC FINGER AND BTB DOMAIN-CONTAINING"/>
    <property type="match status" value="1"/>
</dbReference>
<dbReference type="GO" id="GO:0008270">
    <property type="term" value="F:zinc ion binding"/>
    <property type="evidence" value="ECO:0007669"/>
    <property type="project" value="UniProtKB-KW"/>
</dbReference>
<keyword evidence="8" id="KW-0804">Transcription</keyword>
<sequence length="147" mass="16671">MPSDYLCHICGKNVKSNKIKAHIESHYHNKNYKCKECGKALSTKDVLLRHKLVHSNVAKYKCITCETSSTTVSTINEYEGDEAHEDNNLLQEHVTTIDGENSAPCFLPPATPKVRKRKPDNRQEEFLEVAVTHLKKSKNEYETITAA</sequence>
<name>A0AAV8WPF6_9CUCU</name>
<evidence type="ECO:0000313" key="13">
    <source>
        <dbReference type="Proteomes" id="UP001162156"/>
    </source>
</evidence>
<accession>A0AAV8WPF6</accession>
<keyword evidence="2" id="KW-0479">Metal-binding</keyword>
<dbReference type="GO" id="GO:0001227">
    <property type="term" value="F:DNA-binding transcription repressor activity, RNA polymerase II-specific"/>
    <property type="evidence" value="ECO:0007669"/>
    <property type="project" value="TreeGrafter"/>
</dbReference>
<dbReference type="SUPFAM" id="SSF57667">
    <property type="entry name" value="beta-beta-alpha zinc fingers"/>
    <property type="match status" value="1"/>
</dbReference>
<dbReference type="Pfam" id="PF00412">
    <property type="entry name" value="LIM"/>
    <property type="match status" value="1"/>
</dbReference>
<gene>
    <name evidence="12" type="ORF">NQ314_018754</name>
</gene>
<reference evidence="12" key="1">
    <citation type="journal article" date="2023" name="Insect Mol. Biol.">
        <title>Genome sequencing provides insights into the evolution of gene families encoding plant cell wall-degrading enzymes in longhorned beetles.</title>
        <authorList>
            <person name="Shin N.R."/>
            <person name="Okamura Y."/>
            <person name="Kirsch R."/>
            <person name="Pauchet Y."/>
        </authorList>
    </citation>
    <scope>NUCLEOTIDE SEQUENCE</scope>
    <source>
        <strain evidence="12">RBIC_L_NR</strain>
    </source>
</reference>
<evidence type="ECO:0000256" key="3">
    <source>
        <dbReference type="ARBA" id="ARBA00022737"/>
    </source>
</evidence>
<protein>
    <recommendedName>
        <fullName evidence="11">C2H2-type domain-containing protein</fullName>
    </recommendedName>
</protein>
<dbReference type="GO" id="GO:0005654">
    <property type="term" value="C:nucleoplasm"/>
    <property type="evidence" value="ECO:0007669"/>
    <property type="project" value="TreeGrafter"/>
</dbReference>
<dbReference type="AlphaFoldDB" id="A0AAV8WPF6"/>
<keyword evidence="13" id="KW-1185">Reference proteome</keyword>
<dbReference type="InterPro" id="IPR013087">
    <property type="entry name" value="Znf_C2H2_type"/>
</dbReference>
<evidence type="ECO:0000256" key="4">
    <source>
        <dbReference type="ARBA" id="ARBA00022771"/>
    </source>
</evidence>
<evidence type="ECO:0000256" key="2">
    <source>
        <dbReference type="ARBA" id="ARBA00022723"/>
    </source>
</evidence>
<proteinExistence type="predicted"/>
<evidence type="ECO:0000256" key="8">
    <source>
        <dbReference type="ARBA" id="ARBA00023163"/>
    </source>
</evidence>
<feature type="domain" description="C2H2-type" evidence="11">
    <location>
        <begin position="32"/>
        <end position="59"/>
    </location>
</feature>
<evidence type="ECO:0000256" key="10">
    <source>
        <dbReference type="PROSITE-ProRule" id="PRU00042"/>
    </source>
</evidence>
<dbReference type="InterPro" id="IPR001781">
    <property type="entry name" value="Znf_LIM"/>
</dbReference>